<feature type="compositionally biased region" description="Acidic residues" evidence="1">
    <location>
        <begin position="1"/>
        <end position="12"/>
    </location>
</feature>
<reference evidence="2 3" key="2">
    <citation type="journal article" date="2012" name="Eukaryot. Cell">
        <title>Genome update of Botrytis cinerea strains B05.10 and T4.</title>
        <authorList>
            <person name="Staats M."/>
            <person name="van Kan J.A."/>
        </authorList>
    </citation>
    <scope>NUCLEOTIDE SEQUENCE [LARGE SCALE GENOMIC DNA]</scope>
    <source>
        <strain evidence="2 3">B05.10</strain>
    </source>
</reference>
<dbReference type="AlphaFoldDB" id="A0A384JWR3"/>
<proteinExistence type="predicted"/>
<feature type="region of interest" description="Disordered" evidence="1">
    <location>
        <begin position="478"/>
        <end position="514"/>
    </location>
</feature>
<dbReference type="EMBL" id="CP009815">
    <property type="protein sequence ID" value="ATZ54962.1"/>
    <property type="molecule type" value="Genomic_DNA"/>
</dbReference>
<feature type="compositionally biased region" description="Basic residues" evidence="1">
    <location>
        <begin position="773"/>
        <end position="782"/>
    </location>
</feature>
<reference evidence="2 3" key="3">
    <citation type="journal article" date="2017" name="Mol. Plant Pathol.">
        <title>A gapless genome sequence of the fungus Botrytis cinerea.</title>
        <authorList>
            <person name="Van Kan J.A."/>
            <person name="Stassen J.H."/>
            <person name="Mosbach A."/>
            <person name="Van Der Lee T.A."/>
            <person name="Faino L."/>
            <person name="Farmer A.D."/>
            <person name="Papasotiriou D.G."/>
            <person name="Zhou S."/>
            <person name="Seidl M.F."/>
            <person name="Cottam E."/>
            <person name="Edel D."/>
            <person name="Hahn M."/>
            <person name="Schwartz D.C."/>
            <person name="Dietrich R.A."/>
            <person name="Widdison S."/>
            <person name="Scalliet G."/>
        </authorList>
    </citation>
    <scope>NUCLEOTIDE SEQUENCE [LARGE SCALE GENOMIC DNA]</scope>
    <source>
        <strain evidence="2 3">B05.10</strain>
    </source>
</reference>
<dbReference type="VEuPathDB" id="FungiDB:Bcin11g02740"/>
<dbReference type="Proteomes" id="UP000001798">
    <property type="component" value="Chromosome 11"/>
</dbReference>
<organism evidence="2 3">
    <name type="scientific">Botryotinia fuckeliana (strain B05.10)</name>
    <name type="common">Noble rot fungus</name>
    <name type="synonym">Botrytis cinerea</name>
    <dbReference type="NCBI Taxonomy" id="332648"/>
    <lineage>
        <taxon>Eukaryota</taxon>
        <taxon>Fungi</taxon>
        <taxon>Dikarya</taxon>
        <taxon>Ascomycota</taxon>
        <taxon>Pezizomycotina</taxon>
        <taxon>Leotiomycetes</taxon>
        <taxon>Helotiales</taxon>
        <taxon>Sclerotiniaceae</taxon>
        <taxon>Botrytis</taxon>
    </lineage>
</organism>
<sequence>MDPDNGPTEEESLPSTKLLQLNDIKEFPALSSNPKLSTQNPIATTPNWGSLFASQVPQPSCGINHSTLPSLPVTPTKEMSSPKGDSVSEKENLVLSPNTTACMSILSTETGDTAVEGEDANTLWDSPTQNGEDDTTMLKDGEFDNGPTVLFPDFGATETSSPSQKELLPPFQFPAVAAESKGDIYSASPELTKTKNMEVEELCEAERHDTPSYIKGGLPLWDVVVNDPHRVIHAIKHMMHGIVVMQKAKGAPPAEIEEIVNSHLSTLRQIEILTEKERLARSALEMKQAADRGARLAFEKERAITAKGMEPLKSATKFNPDAKPFAPSRFVTSDFRPSAPPFVLAPAIQNPSPLKYSVIQQPGFMVEQSRAQPAQGNFHPLLNRSRTWSTHRPKNIPIGPYGPFNAYNQKPPTPMFLQHTPPPPSVASPQLSSHYLIYSDIQQENITQDPLYSQAPVEYQDETGGDDDILLADRPTLRIPVPGKTDHKSTPTSPTKQLSANTSLKATSTNTSPRRRTFDVQATYQQPQAYSQKLSLKNLIPATTTADEIKKVALQLPRTHRHICPSSLTSPDFQCPMPNCILQRICPDFTSDNGCSFRPPPLSDWPWNYPPREPPINQSRQCPYVHIPGTCLHSLSFYRIHSASEPASNPEVSNHYCPVSNCTMTRFHSWGCAKDWKTGFAINGITPCAPNHNQFSPAEINTEWRWRVSMEGLRFAHERGEYGCQGGTMPANALFPEDHKGADSRNWGPDIPTEKPKADCKKAHVREKERGRLRGGSRKGGSRGRGDRGGSSDTRREFAREKSTRSA</sequence>
<feature type="compositionally biased region" description="Basic and acidic residues" evidence="1">
    <location>
        <begin position="752"/>
        <end position="772"/>
    </location>
</feature>
<evidence type="ECO:0000256" key="1">
    <source>
        <dbReference type="SAM" id="MobiDB-lite"/>
    </source>
</evidence>
<keyword evidence="3" id="KW-1185">Reference proteome</keyword>
<evidence type="ECO:0000313" key="3">
    <source>
        <dbReference type="Proteomes" id="UP000001798"/>
    </source>
</evidence>
<gene>
    <name evidence="2" type="ORF">BCIN_11g02740</name>
</gene>
<accession>A0A384JWR3</accession>
<protein>
    <submittedName>
        <fullName evidence="2">Uncharacterized protein</fullName>
    </submittedName>
</protein>
<dbReference type="GeneID" id="5437352"/>
<dbReference type="KEGG" id="bfu:BCIN_11g02740"/>
<evidence type="ECO:0000313" key="2">
    <source>
        <dbReference type="EMBL" id="ATZ54962.1"/>
    </source>
</evidence>
<feature type="region of interest" description="Disordered" evidence="1">
    <location>
        <begin position="1"/>
        <end position="91"/>
    </location>
</feature>
<feature type="compositionally biased region" description="Basic and acidic residues" evidence="1">
    <location>
        <begin position="784"/>
        <end position="807"/>
    </location>
</feature>
<name>A0A384JWR3_BOTFB</name>
<feature type="region of interest" description="Disordered" evidence="1">
    <location>
        <begin position="727"/>
        <end position="807"/>
    </location>
</feature>
<feature type="compositionally biased region" description="Polar residues" evidence="1">
    <location>
        <begin position="490"/>
        <end position="512"/>
    </location>
</feature>
<feature type="compositionally biased region" description="Polar residues" evidence="1">
    <location>
        <begin position="30"/>
        <end position="69"/>
    </location>
</feature>
<reference evidence="2 3" key="1">
    <citation type="journal article" date="2011" name="PLoS Genet.">
        <title>Genomic analysis of the necrotrophic fungal pathogens Sclerotinia sclerotiorum and Botrytis cinerea.</title>
        <authorList>
            <person name="Amselem J."/>
            <person name="Cuomo C.A."/>
            <person name="van Kan J.A."/>
            <person name="Viaud M."/>
            <person name="Benito E.P."/>
            <person name="Couloux A."/>
            <person name="Coutinho P.M."/>
            <person name="de Vries R.P."/>
            <person name="Dyer P.S."/>
            <person name="Fillinger S."/>
            <person name="Fournier E."/>
            <person name="Gout L."/>
            <person name="Hahn M."/>
            <person name="Kohn L."/>
            <person name="Lapalu N."/>
            <person name="Plummer K.M."/>
            <person name="Pradier J.M."/>
            <person name="Quevillon E."/>
            <person name="Sharon A."/>
            <person name="Simon A."/>
            <person name="ten Have A."/>
            <person name="Tudzynski B."/>
            <person name="Tudzynski P."/>
            <person name="Wincker P."/>
            <person name="Andrew M."/>
            <person name="Anthouard V."/>
            <person name="Beever R.E."/>
            <person name="Beffa R."/>
            <person name="Benoit I."/>
            <person name="Bouzid O."/>
            <person name="Brault B."/>
            <person name="Chen Z."/>
            <person name="Choquer M."/>
            <person name="Collemare J."/>
            <person name="Cotton P."/>
            <person name="Danchin E.G."/>
            <person name="Da Silva C."/>
            <person name="Gautier A."/>
            <person name="Giraud C."/>
            <person name="Giraud T."/>
            <person name="Gonzalez C."/>
            <person name="Grossetete S."/>
            <person name="Guldener U."/>
            <person name="Henrissat B."/>
            <person name="Howlett B.J."/>
            <person name="Kodira C."/>
            <person name="Kretschmer M."/>
            <person name="Lappartient A."/>
            <person name="Leroch M."/>
            <person name="Levis C."/>
            <person name="Mauceli E."/>
            <person name="Neuveglise C."/>
            <person name="Oeser B."/>
            <person name="Pearson M."/>
            <person name="Poulain J."/>
            <person name="Poussereau N."/>
            <person name="Quesneville H."/>
            <person name="Rascle C."/>
            <person name="Schumacher J."/>
            <person name="Segurens B."/>
            <person name="Sexton A."/>
            <person name="Silva E."/>
            <person name="Sirven C."/>
            <person name="Soanes D.M."/>
            <person name="Talbot N.J."/>
            <person name="Templeton M."/>
            <person name="Yandava C."/>
            <person name="Yarden O."/>
            <person name="Zeng Q."/>
            <person name="Rollins J.A."/>
            <person name="Lebrun M.H."/>
            <person name="Dickman M."/>
        </authorList>
    </citation>
    <scope>NUCLEOTIDE SEQUENCE [LARGE SCALE GENOMIC DNA]</scope>
    <source>
        <strain evidence="2 3">B05.10</strain>
    </source>
</reference>
<dbReference type="OrthoDB" id="3489680at2759"/>
<dbReference type="RefSeq" id="XP_001556773.1">
    <property type="nucleotide sequence ID" value="XM_001556723.2"/>
</dbReference>